<protein>
    <recommendedName>
        <fullName evidence="1">DUF6916 domain-containing protein</fullName>
    </recommendedName>
</protein>
<evidence type="ECO:0000313" key="3">
    <source>
        <dbReference type="Proteomes" id="UP000230709"/>
    </source>
</evidence>
<accession>A0A2D2CY85</accession>
<feature type="domain" description="DUF6916" evidence="1">
    <location>
        <begin position="1"/>
        <end position="94"/>
    </location>
</feature>
<dbReference type="STRING" id="595536.GCA_000178815_03832"/>
<name>A0A2D2CY85_METT3</name>
<dbReference type="KEGG" id="mtw:CQW49_06630"/>
<evidence type="ECO:0000313" key="2">
    <source>
        <dbReference type="EMBL" id="ATQ67599.1"/>
    </source>
</evidence>
<dbReference type="EMBL" id="CP023737">
    <property type="protein sequence ID" value="ATQ67599.1"/>
    <property type="molecule type" value="Genomic_DNA"/>
</dbReference>
<proteinExistence type="predicted"/>
<dbReference type="Proteomes" id="UP000230709">
    <property type="component" value="Chromosome"/>
</dbReference>
<dbReference type="Pfam" id="PF21880">
    <property type="entry name" value="DUF6916"/>
    <property type="match status" value="1"/>
</dbReference>
<gene>
    <name evidence="2" type="ORF">CQW49_06630</name>
</gene>
<sequence length="95" mass="10374">MTLDEFVPMIGQILLADCNPSPAALELVSAKPLTNHGLTARPPFHLVFRSAPEVLLLPGVYAMRCGEWGPDAIYIEQMASLGFDAPGHYYQAVFN</sequence>
<evidence type="ECO:0000259" key="1">
    <source>
        <dbReference type="Pfam" id="PF21880"/>
    </source>
</evidence>
<reference evidence="3" key="1">
    <citation type="submission" date="2017-10" db="EMBL/GenBank/DDBJ databases">
        <title>Completed PacBio SMRT sequence of Methylosinus trichosporium OB3b reveals presence of a third large plasmid.</title>
        <authorList>
            <person name="Charles T.C."/>
            <person name="Lynch M.D.J."/>
            <person name="Heil J.R."/>
            <person name="Cheng J."/>
        </authorList>
    </citation>
    <scope>NUCLEOTIDE SEQUENCE [LARGE SCALE GENOMIC DNA]</scope>
    <source>
        <strain evidence="3">OB3b</strain>
    </source>
</reference>
<keyword evidence="3" id="KW-1185">Reference proteome</keyword>
<dbReference type="InterPro" id="IPR054209">
    <property type="entry name" value="DUF6916"/>
</dbReference>
<organism evidence="2 3">
    <name type="scientific">Methylosinus trichosporium (strain ATCC 35070 / NCIMB 11131 / UNIQEM 75 / OB3b)</name>
    <dbReference type="NCBI Taxonomy" id="595536"/>
    <lineage>
        <taxon>Bacteria</taxon>
        <taxon>Pseudomonadati</taxon>
        <taxon>Pseudomonadota</taxon>
        <taxon>Alphaproteobacteria</taxon>
        <taxon>Hyphomicrobiales</taxon>
        <taxon>Methylocystaceae</taxon>
        <taxon>Methylosinus</taxon>
    </lineage>
</organism>
<dbReference type="AlphaFoldDB" id="A0A2D2CY85"/>